<dbReference type="PROSITE" id="PS51669">
    <property type="entry name" value="4FE4S_MOW_BIS_MGD"/>
    <property type="match status" value="1"/>
</dbReference>
<dbReference type="Gene3D" id="3.40.50.740">
    <property type="match status" value="1"/>
</dbReference>
<reference evidence="12 13" key="1">
    <citation type="submission" date="2016-02" db="EMBL/GenBank/DDBJ databases">
        <authorList>
            <person name="Wen L."/>
            <person name="He K."/>
            <person name="Yang H."/>
        </authorList>
    </citation>
    <scope>NUCLEOTIDE SEQUENCE [LARGE SCALE GENOMIC DNA]</scope>
    <source>
        <strain evidence="12">ShG14-8</strain>
    </source>
</reference>
<comment type="cofactor">
    <cofactor evidence="1">
        <name>Mo-bis(molybdopterin guanine dinucleotide)</name>
        <dbReference type="ChEBI" id="CHEBI:60539"/>
    </cofactor>
</comment>
<comment type="caution">
    <text evidence="12">The sequence shown here is derived from an EMBL/GenBank/DDBJ whole genome shotgun (WGS) entry which is preliminary data.</text>
</comment>
<reference evidence="12 13" key="2">
    <citation type="submission" date="2016-03" db="EMBL/GenBank/DDBJ databases">
        <title>New uncultured bacterium of the family Gallionellaceae from acid mine drainage: description and reconstruction of genome based on metagenomic analysis of microbial community.</title>
        <authorList>
            <person name="Kadnikov V."/>
            <person name="Ivasenko D."/>
            <person name="Beletsky A."/>
            <person name="Mardanov A."/>
            <person name="Danilova E."/>
            <person name="Pimenov N."/>
            <person name="Karnachuk O."/>
            <person name="Ravin N."/>
        </authorList>
    </citation>
    <scope>NUCLEOTIDE SEQUENCE [LARGE SCALE GENOMIC DNA]</scope>
    <source>
        <strain evidence="12">ShG14-8</strain>
    </source>
</reference>
<accession>A0A139BT93</accession>
<dbReference type="Gene3D" id="2.20.25.90">
    <property type="entry name" value="ADC-like domains"/>
    <property type="match status" value="1"/>
</dbReference>
<dbReference type="PANTHER" id="PTHR43742">
    <property type="entry name" value="TRIMETHYLAMINE-N-OXIDE REDUCTASE"/>
    <property type="match status" value="1"/>
</dbReference>
<dbReference type="GO" id="GO:0016491">
    <property type="term" value="F:oxidoreductase activity"/>
    <property type="evidence" value="ECO:0007669"/>
    <property type="project" value="UniProtKB-KW"/>
</dbReference>
<evidence type="ECO:0000256" key="6">
    <source>
        <dbReference type="ARBA" id="ARBA00022729"/>
    </source>
</evidence>
<dbReference type="Pfam" id="PF00384">
    <property type="entry name" value="Molybdopterin"/>
    <property type="match status" value="1"/>
</dbReference>
<dbReference type="InterPro" id="IPR006311">
    <property type="entry name" value="TAT_signal"/>
</dbReference>
<evidence type="ECO:0000256" key="4">
    <source>
        <dbReference type="ARBA" id="ARBA00022505"/>
    </source>
</evidence>
<dbReference type="EMBL" id="LSLI01000042">
    <property type="protein sequence ID" value="KXS32093.1"/>
    <property type="molecule type" value="Genomic_DNA"/>
</dbReference>
<evidence type="ECO:0000313" key="13">
    <source>
        <dbReference type="Proteomes" id="UP000070578"/>
    </source>
</evidence>
<evidence type="ECO:0000256" key="1">
    <source>
        <dbReference type="ARBA" id="ARBA00001942"/>
    </source>
</evidence>
<keyword evidence="3" id="KW-0004">4Fe-4S</keyword>
<dbReference type="Pfam" id="PF04879">
    <property type="entry name" value="Molybdop_Fe4S4"/>
    <property type="match status" value="1"/>
</dbReference>
<dbReference type="PANTHER" id="PTHR43742:SF9">
    <property type="entry name" value="TETRATHIONATE REDUCTASE SUBUNIT A"/>
    <property type="match status" value="1"/>
</dbReference>
<dbReference type="InterPro" id="IPR006656">
    <property type="entry name" value="Mopterin_OxRdtase"/>
</dbReference>
<dbReference type="GO" id="GO:0051539">
    <property type="term" value="F:4 iron, 4 sulfur cluster binding"/>
    <property type="evidence" value="ECO:0007669"/>
    <property type="project" value="UniProtKB-KW"/>
</dbReference>
<keyword evidence="6" id="KW-0732">Signal</keyword>
<protein>
    <submittedName>
        <fullName evidence="12">Alternative complex III, molybdopterin oxidoreductase subunit ActB1</fullName>
    </submittedName>
</protein>
<keyword evidence="5" id="KW-0479">Metal-binding</keyword>
<proteinExistence type="inferred from homology"/>
<evidence type="ECO:0000256" key="2">
    <source>
        <dbReference type="ARBA" id="ARBA00010312"/>
    </source>
</evidence>
<dbReference type="SMART" id="SM00926">
    <property type="entry name" value="Molybdop_Fe4S4"/>
    <property type="match status" value="1"/>
</dbReference>
<dbReference type="InterPro" id="IPR050612">
    <property type="entry name" value="Prok_Mopterin_Oxidored"/>
</dbReference>
<dbReference type="Gene3D" id="2.40.40.20">
    <property type="match status" value="1"/>
</dbReference>
<evidence type="ECO:0000256" key="7">
    <source>
        <dbReference type="ARBA" id="ARBA00023002"/>
    </source>
</evidence>
<keyword evidence="4" id="KW-0500">Molybdenum</keyword>
<dbReference type="Gene3D" id="3.40.228.10">
    <property type="entry name" value="Dimethylsulfoxide Reductase, domain 2"/>
    <property type="match status" value="1"/>
</dbReference>
<dbReference type="InterPro" id="IPR006657">
    <property type="entry name" value="MoPterin_dinucl-bd_dom"/>
</dbReference>
<evidence type="ECO:0000256" key="10">
    <source>
        <dbReference type="SAM" id="MobiDB-lite"/>
    </source>
</evidence>
<dbReference type="Gene3D" id="3.30.2070.10">
    <property type="entry name" value="Formate dehydrogenase/DMSO reductase"/>
    <property type="match status" value="1"/>
</dbReference>
<dbReference type="AlphaFoldDB" id="A0A139BT93"/>
<keyword evidence="9" id="KW-0411">Iron-sulfur</keyword>
<evidence type="ECO:0000313" key="12">
    <source>
        <dbReference type="EMBL" id="KXS32093.1"/>
    </source>
</evidence>
<evidence type="ECO:0000259" key="11">
    <source>
        <dbReference type="PROSITE" id="PS51669"/>
    </source>
</evidence>
<sequence length="738" mass="78564">MMNSDFDRRDFLKVLGWGGASVALAGCGNGTVENGVETVVPYVEASDYMIPSISVYFNSTCAQCDAGCSITGRIREGRVLKLEGNPESPINRGKTCGLGQAGVQNHYNPDRVRSPLLRTGNSGEAITWEKAYALIGEKLHGVSGDEVAFLTGGMSGHLKVLLGNYLDSIGCKNHVVYEAIAPAVVRAANKKSYGVEMPRININRAKVVLSFGADFLGAWVSPVHFSQQYAQFRKGVDGQRGVLVQIESKMTITGANADRWLVVRPGTEGILAFGIINALGAQGLKLSADIAAAVKGYDKERVSKDTGVSAEQIDKIAALLKARTPSLVLAGGAAEGYAHGSQNAAAINLLNHVLGNVGKTIEAAAVVPFPQMEPATGNTAALKKLNDDLAAGKYKVLFSYAANPVFTAPGAMKFKDNMAKASFKVVFAQYLDETALQADLVLPLNSPLEDWGTQVPEYMAEGAQINILQPLMEKLHPETSGMGDILLALIKQGRAADYNKFDDYYAYLRTALLQNKAALGGAGNADDDVFWNETLSKGIIKLPGASHAALSGKSAVAGLSLPAPAAIDAQYPLQLIPSVNASLRDGRNTNQPWLQESPDPMTTIVWDSWMEIHPSKAAELGITEGDIVEVAGKNGSVKVQAYLFPGIHPDAISIPLGRGHEALGRYAKGYGVNPFQILDVVFDKETGELALHETRVKISKTGERVIVVKDEGPAGGRQMGQKIAPKLPSDKVNLSGEI</sequence>
<dbReference type="SUPFAM" id="SSF50692">
    <property type="entry name" value="ADC-like"/>
    <property type="match status" value="1"/>
</dbReference>
<feature type="region of interest" description="Disordered" evidence="10">
    <location>
        <begin position="712"/>
        <end position="738"/>
    </location>
</feature>
<keyword evidence="8" id="KW-0408">Iron</keyword>
<dbReference type="SUPFAM" id="SSF53706">
    <property type="entry name" value="Formate dehydrogenase/DMSO reductase, domains 1-3"/>
    <property type="match status" value="1"/>
</dbReference>
<dbReference type="Proteomes" id="UP000070578">
    <property type="component" value="Unassembled WGS sequence"/>
</dbReference>
<evidence type="ECO:0000256" key="5">
    <source>
        <dbReference type="ARBA" id="ARBA00022723"/>
    </source>
</evidence>
<evidence type="ECO:0000256" key="3">
    <source>
        <dbReference type="ARBA" id="ARBA00022485"/>
    </source>
</evidence>
<dbReference type="Pfam" id="PF01568">
    <property type="entry name" value="Molydop_binding"/>
    <property type="match status" value="1"/>
</dbReference>
<dbReference type="InterPro" id="IPR009010">
    <property type="entry name" value="Asp_de-COase-like_dom_sf"/>
</dbReference>
<dbReference type="InterPro" id="IPR006963">
    <property type="entry name" value="Mopterin_OxRdtase_4Fe-4S_dom"/>
</dbReference>
<dbReference type="GO" id="GO:0043546">
    <property type="term" value="F:molybdopterin cofactor binding"/>
    <property type="evidence" value="ECO:0007669"/>
    <property type="project" value="InterPro"/>
</dbReference>
<gene>
    <name evidence="12" type="ORF">AWT59_1777</name>
</gene>
<name>A0A139BT93_9PROT</name>
<organism evidence="12 13">
    <name type="scientific">Candidatus Gallionella acididurans</name>
    <dbReference type="NCBI Taxonomy" id="1796491"/>
    <lineage>
        <taxon>Bacteria</taxon>
        <taxon>Pseudomonadati</taxon>
        <taxon>Pseudomonadota</taxon>
        <taxon>Betaproteobacteria</taxon>
        <taxon>Nitrosomonadales</taxon>
        <taxon>Gallionellaceae</taxon>
        <taxon>Gallionella</taxon>
    </lineage>
</organism>
<dbReference type="GO" id="GO:0046872">
    <property type="term" value="F:metal ion binding"/>
    <property type="evidence" value="ECO:0007669"/>
    <property type="project" value="UniProtKB-KW"/>
</dbReference>
<evidence type="ECO:0000256" key="8">
    <source>
        <dbReference type="ARBA" id="ARBA00023004"/>
    </source>
</evidence>
<keyword evidence="7" id="KW-0560">Oxidoreductase</keyword>
<dbReference type="PROSITE" id="PS51318">
    <property type="entry name" value="TAT"/>
    <property type="match status" value="1"/>
</dbReference>
<evidence type="ECO:0000256" key="9">
    <source>
        <dbReference type="ARBA" id="ARBA00023014"/>
    </source>
</evidence>
<feature type="domain" description="4Fe-4S Mo/W bis-MGD-type" evidence="11">
    <location>
        <begin position="54"/>
        <end position="110"/>
    </location>
</feature>
<comment type="similarity">
    <text evidence="2">Belongs to the prokaryotic molybdopterin-containing oxidoreductase family.</text>
</comment>